<dbReference type="AlphaFoldDB" id="A0A7W4FF92"/>
<evidence type="ECO:0000313" key="3">
    <source>
        <dbReference type="EMBL" id="MBB2156627.1"/>
    </source>
</evidence>
<dbReference type="Proteomes" id="UP000550787">
    <property type="component" value="Unassembled WGS sequence"/>
</dbReference>
<dbReference type="InterPro" id="IPR010258">
    <property type="entry name" value="Conjugal_tfr_TrbG/VirB9/CagX"/>
</dbReference>
<sequence>MKWIPLPLIVLAAGLSGCGNDGNTQPVEVVTPGLPSPERALQQSLDRVHGFMESLNQRLPTPARESVPLAMTMPRTPHPALAMSPRVGSTPSLSVTPREARPLYGKGGIVWFGFADGFSRIHCAAGGLCMIRLQAGEHLSGDHTVMVQQAGWRFTFIRGTHGIHATPAVIVDPSANATRTVLHVDTDRRSYALELVPTGPTMKAVAFAYADGDPQSQPEPPPVETDTLKPDFDYHITGPDVPWKPLRVYRDGGRTYIQFPPGGILAAPRVTVLAPHHLTPEIRQSVADSYVIDGPIDDMLLSVGFGANRVELHVKHESGQSHA</sequence>
<name>A0A7W4FF92_GLUDI</name>
<gene>
    <name evidence="3" type="ORF">HLH33_09950</name>
</gene>
<evidence type="ECO:0000256" key="2">
    <source>
        <dbReference type="ARBA" id="ARBA00022729"/>
    </source>
</evidence>
<dbReference type="CDD" id="cd06911">
    <property type="entry name" value="VirB9_CagX_TrbG"/>
    <property type="match status" value="1"/>
</dbReference>
<keyword evidence="2" id="KW-0732">Signal</keyword>
<dbReference type="InterPro" id="IPR038161">
    <property type="entry name" value="VirB9/CagX/TrbG_C_sf"/>
</dbReference>
<evidence type="ECO:0000313" key="4">
    <source>
        <dbReference type="Proteomes" id="UP000550787"/>
    </source>
</evidence>
<evidence type="ECO:0000256" key="1">
    <source>
        <dbReference type="ARBA" id="ARBA00006135"/>
    </source>
</evidence>
<dbReference type="Gene3D" id="2.60.40.2500">
    <property type="match status" value="1"/>
</dbReference>
<dbReference type="Pfam" id="PF03524">
    <property type="entry name" value="CagX"/>
    <property type="match status" value="1"/>
</dbReference>
<dbReference type="InterPro" id="IPR033645">
    <property type="entry name" value="VirB9/CagX/TrbG_C"/>
</dbReference>
<dbReference type="EMBL" id="JABEQG010000016">
    <property type="protein sequence ID" value="MBB2156627.1"/>
    <property type="molecule type" value="Genomic_DNA"/>
</dbReference>
<reference evidence="3 4" key="1">
    <citation type="submission" date="2020-04" db="EMBL/GenBank/DDBJ databases">
        <title>Description of novel Gluconacetobacter.</title>
        <authorList>
            <person name="Sombolestani A."/>
        </authorList>
    </citation>
    <scope>NUCLEOTIDE SEQUENCE [LARGE SCALE GENOMIC DNA]</scope>
    <source>
        <strain evidence="3 4">LMG 7603</strain>
    </source>
</reference>
<proteinExistence type="inferred from homology"/>
<dbReference type="PROSITE" id="PS51257">
    <property type="entry name" value="PROKAR_LIPOPROTEIN"/>
    <property type="match status" value="1"/>
</dbReference>
<dbReference type="RefSeq" id="WP_183115857.1">
    <property type="nucleotide sequence ID" value="NZ_JABEQG010000016.1"/>
</dbReference>
<comment type="similarity">
    <text evidence="1">Belongs to the TrbG/VirB9 family.</text>
</comment>
<accession>A0A7W4FF92</accession>
<protein>
    <submittedName>
        <fullName evidence="3">TrbG/VirB9 family P-type conjugative transfer protein</fullName>
    </submittedName>
</protein>
<organism evidence="3 4">
    <name type="scientific">Gluconacetobacter diazotrophicus</name>
    <name type="common">Acetobacter diazotrophicus</name>
    <dbReference type="NCBI Taxonomy" id="33996"/>
    <lineage>
        <taxon>Bacteria</taxon>
        <taxon>Pseudomonadati</taxon>
        <taxon>Pseudomonadota</taxon>
        <taxon>Alphaproteobacteria</taxon>
        <taxon>Acetobacterales</taxon>
        <taxon>Acetobacteraceae</taxon>
        <taxon>Gluconacetobacter</taxon>
    </lineage>
</organism>
<comment type="caution">
    <text evidence="3">The sequence shown here is derived from an EMBL/GenBank/DDBJ whole genome shotgun (WGS) entry which is preliminary data.</text>
</comment>